<evidence type="ECO:0000313" key="4">
    <source>
        <dbReference type="Proteomes" id="UP000219072"/>
    </source>
</evidence>
<protein>
    <submittedName>
        <fullName evidence="3">Acetyl esterase/lipase</fullName>
    </submittedName>
</protein>
<name>A0A286DUQ5_9ACTN</name>
<dbReference type="AlphaFoldDB" id="A0A286DUQ5"/>
<dbReference type="InterPro" id="IPR013094">
    <property type="entry name" value="AB_hydrolase_3"/>
</dbReference>
<dbReference type="PANTHER" id="PTHR48081">
    <property type="entry name" value="AB HYDROLASE SUPERFAMILY PROTEIN C4A8.06C"/>
    <property type="match status" value="1"/>
</dbReference>
<keyword evidence="4" id="KW-1185">Reference proteome</keyword>
<dbReference type="EMBL" id="OCNE01000005">
    <property type="protein sequence ID" value="SOD62378.1"/>
    <property type="molecule type" value="Genomic_DNA"/>
</dbReference>
<organism evidence="3 4">
    <name type="scientific">Streptomyces zhaozhouensis</name>
    <dbReference type="NCBI Taxonomy" id="1300267"/>
    <lineage>
        <taxon>Bacteria</taxon>
        <taxon>Bacillati</taxon>
        <taxon>Actinomycetota</taxon>
        <taxon>Actinomycetes</taxon>
        <taxon>Kitasatosporales</taxon>
        <taxon>Streptomycetaceae</taxon>
        <taxon>Streptomyces</taxon>
    </lineage>
</organism>
<dbReference type="GO" id="GO:0016787">
    <property type="term" value="F:hydrolase activity"/>
    <property type="evidence" value="ECO:0007669"/>
    <property type="project" value="UniProtKB-KW"/>
</dbReference>
<dbReference type="InterPro" id="IPR029058">
    <property type="entry name" value="AB_hydrolase_fold"/>
</dbReference>
<dbReference type="SUPFAM" id="SSF53474">
    <property type="entry name" value="alpha/beta-Hydrolases"/>
    <property type="match status" value="1"/>
</dbReference>
<reference evidence="3 4" key="1">
    <citation type="submission" date="2017-09" db="EMBL/GenBank/DDBJ databases">
        <authorList>
            <person name="Ehlers B."/>
            <person name="Leendertz F.H."/>
        </authorList>
    </citation>
    <scope>NUCLEOTIDE SEQUENCE [LARGE SCALE GENOMIC DNA]</scope>
    <source>
        <strain evidence="3 4">CGMCC 4.7095</strain>
    </source>
</reference>
<dbReference type="PANTHER" id="PTHR48081:SF8">
    <property type="entry name" value="ALPHA_BETA HYDROLASE FOLD-3 DOMAIN-CONTAINING PROTEIN-RELATED"/>
    <property type="match status" value="1"/>
</dbReference>
<dbReference type="Pfam" id="PF07859">
    <property type="entry name" value="Abhydrolase_3"/>
    <property type="match status" value="1"/>
</dbReference>
<evidence type="ECO:0000256" key="1">
    <source>
        <dbReference type="ARBA" id="ARBA00022801"/>
    </source>
</evidence>
<dbReference type="InterPro" id="IPR050300">
    <property type="entry name" value="GDXG_lipolytic_enzyme"/>
</dbReference>
<evidence type="ECO:0000313" key="3">
    <source>
        <dbReference type="EMBL" id="SOD62378.1"/>
    </source>
</evidence>
<accession>A0A286DUQ5</accession>
<gene>
    <name evidence="3" type="ORF">SAMN06297387_105194</name>
</gene>
<keyword evidence="1" id="KW-0378">Hydrolase</keyword>
<sequence length="315" mass="32666">MGYPLDPELAAALALLADVDLSDLAAARAAQAAELAAATAGVDTRGVAVREVLAPGRAAGDPKVPLRVYTPEGRRGPLPAVYGVHGGGFVLGSPDVDHEFSLRLARELAAVVVAVDYRLAPEHRYPAPLDDVYAGFLWLGEHAAALGVDPGRIALWGDSAGAGLAAGAALLLRDLGEPMPCHLHLHSPALDDRLATGSARVFTDTPVWNRRNAHLSWEAYLGPGVRGGAHVPGYAAPARARRLAGLPPTFVAVMEFDPLRDEGVAFAEALRAAGVPTEVRLYPGTFHGCAAVAHSGVARRINADALAALRAGLAT</sequence>
<dbReference type="Proteomes" id="UP000219072">
    <property type="component" value="Unassembled WGS sequence"/>
</dbReference>
<proteinExistence type="predicted"/>
<evidence type="ECO:0000259" key="2">
    <source>
        <dbReference type="Pfam" id="PF07859"/>
    </source>
</evidence>
<feature type="domain" description="Alpha/beta hydrolase fold-3" evidence="2">
    <location>
        <begin position="84"/>
        <end position="290"/>
    </location>
</feature>
<dbReference type="Gene3D" id="3.40.50.1820">
    <property type="entry name" value="alpha/beta hydrolase"/>
    <property type="match status" value="1"/>
</dbReference>
<dbReference type="RefSeq" id="WP_097230848.1">
    <property type="nucleotide sequence ID" value="NZ_OCNE01000005.1"/>
</dbReference>
<dbReference type="OrthoDB" id="128186at2"/>